<dbReference type="RefSeq" id="WP_154484849.1">
    <property type="nucleotide sequence ID" value="NZ_VULR01000018.1"/>
</dbReference>
<evidence type="ECO:0000313" key="2">
    <source>
        <dbReference type="EMBL" id="MSS44178.1"/>
    </source>
</evidence>
<dbReference type="Proteomes" id="UP000462760">
    <property type="component" value="Unassembled WGS sequence"/>
</dbReference>
<sequence>MDWVKILKDSEFIEESVRIILFSIVSILLGIKDEGFGKKYQKKYILITYLVIALYAILIGFGDMKNKINLFFLLFFINLLGGINISYESDNMMKELGRFRLFIFKFFEWFYITKSYIFYICFFSL</sequence>
<keyword evidence="1" id="KW-0812">Transmembrane</keyword>
<feature type="transmembrane region" description="Helical" evidence="1">
    <location>
        <begin position="99"/>
        <end position="119"/>
    </location>
</feature>
<keyword evidence="1" id="KW-0472">Membrane</keyword>
<protein>
    <submittedName>
        <fullName evidence="2">Uncharacterized protein</fullName>
    </submittedName>
</protein>
<organism evidence="2 3">
    <name type="scientific">Anaerosalibacter bizertensis</name>
    <dbReference type="NCBI Taxonomy" id="932217"/>
    <lineage>
        <taxon>Bacteria</taxon>
        <taxon>Bacillati</taxon>
        <taxon>Bacillota</taxon>
        <taxon>Tissierellia</taxon>
        <taxon>Tissierellales</taxon>
        <taxon>Sporanaerobacteraceae</taxon>
        <taxon>Anaerosalibacter</taxon>
    </lineage>
</organism>
<comment type="caution">
    <text evidence="2">The sequence shown here is derived from an EMBL/GenBank/DDBJ whole genome shotgun (WGS) entry which is preliminary data.</text>
</comment>
<feature type="transmembrane region" description="Helical" evidence="1">
    <location>
        <begin position="68"/>
        <end position="87"/>
    </location>
</feature>
<feature type="transmembrane region" description="Helical" evidence="1">
    <location>
        <begin position="43"/>
        <end position="62"/>
    </location>
</feature>
<dbReference type="AlphaFoldDB" id="A0A844FJV7"/>
<evidence type="ECO:0000256" key="1">
    <source>
        <dbReference type="SAM" id="Phobius"/>
    </source>
</evidence>
<evidence type="ECO:0000313" key="3">
    <source>
        <dbReference type="Proteomes" id="UP000462760"/>
    </source>
</evidence>
<gene>
    <name evidence="2" type="ORF">FYJ27_10720</name>
</gene>
<dbReference type="EMBL" id="VULR01000018">
    <property type="protein sequence ID" value="MSS44178.1"/>
    <property type="molecule type" value="Genomic_DNA"/>
</dbReference>
<keyword evidence="1" id="KW-1133">Transmembrane helix</keyword>
<name>A0A844FJV7_9FIRM</name>
<reference evidence="2 3" key="1">
    <citation type="submission" date="2019-08" db="EMBL/GenBank/DDBJ databases">
        <title>In-depth cultivation of the pig gut microbiome towards novel bacterial diversity and tailored functional studies.</title>
        <authorList>
            <person name="Wylensek D."/>
            <person name="Hitch T.C.A."/>
            <person name="Clavel T."/>
        </authorList>
    </citation>
    <scope>NUCLEOTIDE SEQUENCE [LARGE SCALE GENOMIC DNA]</scope>
    <source>
        <strain evidence="2 3">Med78-601-WT-4W-RMD-3</strain>
    </source>
</reference>
<accession>A0A844FJV7</accession>
<proteinExistence type="predicted"/>